<dbReference type="Gene3D" id="1.10.287.1490">
    <property type="match status" value="1"/>
</dbReference>
<dbReference type="GeneID" id="96746653"/>
<evidence type="ECO:0000313" key="3">
    <source>
        <dbReference type="Proteomes" id="UP000186168"/>
    </source>
</evidence>
<name>A0A1R1S7X7_9ACTN</name>
<keyword evidence="3" id="KW-1185">Reference proteome</keyword>
<organism evidence="2 3">
    <name type="scientific">Streptomyces sparsogenes DSM 40356</name>
    <dbReference type="NCBI Taxonomy" id="1331668"/>
    <lineage>
        <taxon>Bacteria</taxon>
        <taxon>Bacillati</taxon>
        <taxon>Actinomycetota</taxon>
        <taxon>Actinomycetes</taxon>
        <taxon>Kitasatosporales</taxon>
        <taxon>Streptomycetaceae</taxon>
        <taxon>Streptomyces</taxon>
    </lineage>
</organism>
<evidence type="ECO:0000256" key="1">
    <source>
        <dbReference type="SAM" id="MobiDB-lite"/>
    </source>
</evidence>
<feature type="region of interest" description="Disordered" evidence="1">
    <location>
        <begin position="239"/>
        <end position="276"/>
    </location>
</feature>
<dbReference type="AlphaFoldDB" id="A0A1R1S7X7"/>
<sequence>MFGTKAVHKAIDELKTSVGGLREALTNAIKQGLDGIKASIDEIRNDTQRTSNAAETLSGRIDNLHSEIQGLRGDIERLRTSVEATTRAVADGRSDERILGEIADLRAAVEGCRADAAEARQAATEVPQAEQQQAQAATGEADTGDFDKLLDLAAGVAYAEISCHRDTWDFLVAQSSRGQHFRLPGMVEEKDCLIDADLSGRTLIAVLDALWHTQRNPDVEPGTRRLAAKVYGRIGDALGKVEADGSPEQHRAGAEQRQPDVTRIVIDDRPPAEASN</sequence>
<dbReference type="STRING" id="67365.GCA_001704635_01716"/>
<accession>A0A1R1S7X7</accession>
<reference evidence="2 3" key="1">
    <citation type="submission" date="2013-05" db="EMBL/GenBank/DDBJ databases">
        <title>Genome sequence of Streptomyces sparsogenes DSM 40356.</title>
        <authorList>
            <person name="Coyne S."/>
            <person name="Seebeck F.P."/>
        </authorList>
    </citation>
    <scope>NUCLEOTIDE SEQUENCE [LARGE SCALE GENOMIC DNA]</scope>
    <source>
        <strain evidence="2 3">DSM 40356</strain>
    </source>
</reference>
<feature type="region of interest" description="Disordered" evidence="1">
    <location>
        <begin position="120"/>
        <end position="141"/>
    </location>
</feature>
<protein>
    <submittedName>
        <fullName evidence="2">Uncharacterized protein</fullName>
    </submittedName>
</protein>
<dbReference type="RefSeq" id="WP_245738347.1">
    <property type="nucleotide sequence ID" value="NZ_ASQP01000469.1"/>
</dbReference>
<dbReference type="EMBL" id="ASQP01000469">
    <property type="protein sequence ID" value="OMI34426.1"/>
    <property type="molecule type" value="Genomic_DNA"/>
</dbReference>
<dbReference type="Proteomes" id="UP000186168">
    <property type="component" value="Unassembled WGS sequence"/>
</dbReference>
<proteinExistence type="predicted"/>
<comment type="caution">
    <text evidence="2">The sequence shown here is derived from an EMBL/GenBank/DDBJ whole genome shotgun (WGS) entry which is preliminary data.</text>
</comment>
<evidence type="ECO:0000313" key="2">
    <source>
        <dbReference type="EMBL" id="OMI34426.1"/>
    </source>
</evidence>
<gene>
    <name evidence="2" type="ORF">SPAR_36621</name>
</gene>